<evidence type="ECO:0000313" key="2">
    <source>
        <dbReference type="Proteomes" id="UP001062846"/>
    </source>
</evidence>
<accession>A0ACC0P5H4</accession>
<protein>
    <submittedName>
        <fullName evidence="1">Uncharacterized protein</fullName>
    </submittedName>
</protein>
<name>A0ACC0P5H4_RHOML</name>
<comment type="caution">
    <text evidence="1">The sequence shown here is derived from an EMBL/GenBank/DDBJ whole genome shotgun (WGS) entry which is preliminary data.</text>
</comment>
<sequence length="301" mass="32678">MATSTAPKEENSTTTSNDASPAPRLSPPLTATTDSSPKEIDEPKSLGDSPTTGDATGDAAADPMAVKNNGANNDDVTVSDTQKKMRRAERFGVPIPDFGGSIGVNTMRSCGMGTGLRYSRDSPKYIQTWVFLQKKKEEDDNEVCTVWIVYGIEEEEEEEEDDDDDDVCMVSKKFGTGSGSESGVHGSDALTKSEEQKRKARGERFGSVQSVSTDEEAKKKARLSRFTAVAPIDPLEEEKKKARALRFSKAPSGSPSQVNGKANDIETFVALSSNFLLLNFRKQLSRARLAGRPKCLCFSRS</sequence>
<dbReference type="EMBL" id="CM046391">
    <property type="protein sequence ID" value="KAI8560386.1"/>
    <property type="molecule type" value="Genomic_DNA"/>
</dbReference>
<keyword evidence="2" id="KW-1185">Reference proteome</keyword>
<reference evidence="1" key="1">
    <citation type="submission" date="2022-02" db="EMBL/GenBank/DDBJ databases">
        <title>Plant Genome Project.</title>
        <authorList>
            <person name="Zhang R.-G."/>
        </authorList>
    </citation>
    <scope>NUCLEOTIDE SEQUENCE</scope>
    <source>
        <strain evidence="1">AT1</strain>
    </source>
</reference>
<proteinExistence type="predicted"/>
<gene>
    <name evidence="1" type="ORF">RHMOL_Rhmol04G0251500</name>
</gene>
<dbReference type="Proteomes" id="UP001062846">
    <property type="component" value="Chromosome 4"/>
</dbReference>
<organism evidence="1 2">
    <name type="scientific">Rhododendron molle</name>
    <name type="common">Chinese azalea</name>
    <name type="synonym">Azalea mollis</name>
    <dbReference type="NCBI Taxonomy" id="49168"/>
    <lineage>
        <taxon>Eukaryota</taxon>
        <taxon>Viridiplantae</taxon>
        <taxon>Streptophyta</taxon>
        <taxon>Embryophyta</taxon>
        <taxon>Tracheophyta</taxon>
        <taxon>Spermatophyta</taxon>
        <taxon>Magnoliopsida</taxon>
        <taxon>eudicotyledons</taxon>
        <taxon>Gunneridae</taxon>
        <taxon>Pentapetalae</taxon>
        <taxon>asterids</taxon>
        <taxon>Ericales</taxon>
        <taxon>Ericaceae</taxon>
        <taxon>Ericoideae</taxon>
        <taxon>Rhodoreae</taxon>
        <taxon>Rhododendron</taxon>
    </lineage>
</organism>
<evidence type="ECO:0000313" key="1">
    <source>
        <dbReference type="EMBL" id="KAI8560386.1"/>
    </source>
</evidence>